<dbReference type="SUPFAM" id="SSF55718">
    <property type="entry name" value="SCP-like"/>
    <property type="match status" value="1"/>
</dbReference>
<reference evidence="5 6" key="1">
    <citation type="submission" date="2019-11" db="EMBL/GenBank/DDBJ databases">
        <authorList>
            <person name="Li X."/>
        </authorList>
    </citation>
    <scope>NUCLEOTIDE SEQUENCE [LARGE SCALE GENOMIC DNA]</scope>
    <source>
        <strain evidence="5 6">L9</strain>
    </source>
</reference>
<protein>
    <submittedName>
        <fullName evidence="5">Sterol-binding protein</fullName>
    </submittedName>
</protein>
<dbReference type="EMBL" id="WOCA01000004">
    <property type="protein sequence ID" value="MUK88079.1"/>
    <property type="molecule type" value="Genomic_DNA"/>
</dbReference>
<keyword evidence="3" id="KW-0560">Oxidoreductase</keyword>
<dbReference type="InterPro" id="IPR003033">
    <property type="entry name" value="SCP2_sterol-bd_dom"/>
</dbReference>
<keyword evidence="6" id="KW-1185">Reference proteome</keyword>
<organism evidence="5 6">
    <name type="scientific">Ornithinibacillus caprae</name>
    <dbReference type="NCBI Taxonomy" id="2678566"/>
    <lineage>
        <taxon>Bacteria</taxon>
        <taxon>Bacillati</taxon>
        <taxon>Bacillota</taxon>
        <taxon>Bacilli</taxon>
        <taxon>Bacillales</taxon>
        <taxon>Bacillaceae</taxon>
        <taxon>Ornithinibacillus</taxon>
    </lineage>
</organism>
<evidence type="ECO:0000313" key="6">
    <source>
        <dbReference type="Proteomes" id="UP000469125"/>
    </source>
</evidence>
<evidence type="ECO:0000256" key="2">
    <source>
        <dbReference type="ARBA" id="ARBA00022857"/>
    </source>
</evidence>
<dbReference type="PANTHER" id="PTHR42808">
    <property type="entry name" value="HYDROXYSTEROID DEHYDROGENASE-LIKE PROTEIN 2"/>
    <property type="match status" value="1"/>
</dbReference>
<dbReference type="Proteomes" id="UP000469125">
    <property type="component" value="Unassembled WGS sequence"/>
</dbReference>
<accession>A0A6N8FJX8</accession>
<evidence type="ECO:0000313" key="5">
    <source>
        <dbReference type="EMBL" id="MUK88079.1"/>
    </source>
</evidence>
<keyword evidence="2" id="KW-0521">NADP</keyword>
<feature type="domain" description="SCP2" evidence="4">
    <location>
        <begin position="22"/>
        <end position="111"/>
    </location>
</feature>
<evidence type="ECO:0000256" key="1">
    <source>
        <dbReference type="ARBA" id="ARBA00006484"/>
    </source>
</evidence>
<dbReference type="PANTHER" id="PTHR42808:SF3">
    <property type="entry name" value="HYDROXYSTEROID DEHYDROGENASE-LIKE PROTEIN 2"/>
    <property type="match status" value="1"/>
</dbReference>
<dbReference type="Pfam" id="PF02036">
    <property type="entry name" value="SCP2"/>
    <property type="match status" value="1"/>
</dbReference>
<dbReference type="InterPro" id="IPR051935">
    <property type="entry name" value="HSDL2"/>
</dbReference>
<sequence length="116" mass="13513">MIEEAKITDIWRIIESKLHENGEPYQDLTATYGFQLIDHDDHNMWQLVFEDGNVHIFDHHQNEANCTLKMKEKNFRKFLLGDLNSTTAFMTGKLKVEGNIGLALKLEGLLKQYKFS</sequence>
<dbReference type="Gene3D" id="3.30.1050.10">
    <property type="entry name" value="SCP2 sterol-binding domain"/>
    <property type="match status" value="1"/>
</dbReference>
<dbReference type="InterPro" id="IPR036527">
    <property type="entry name" value="SCP2_sterol-bd_dom_sf"/>
</dbReference>
<comment type="similarity">
    <text evidence="1">Belongs to the short-chain dehydrogenases/reductases (SDR) family.</text>
</comment>
<comment type="caution">
    <text evidence="5">The sequence shown here is derived from an EMBL/GenBank/DDBJ whole genome shotgun (WGS) entry which is preliminary data.</text>
</comment>
<dbReference type="AlphaFoldDB" id="A0A6N8FJX8"/>
<proteinExistence type="inferred from homology"/>
<dbReference type="GO" id="GO:0016491">
    <property type="term" value="F:oxidoreductase activity"/>
    <property type="evidence" value="ECO:0007669"/>
    <property type="project" value="UniProtKB-KW"/>
</dbReference>
<name>A0A6N8FJX8_9BACI</name>
<evidence type="ECO:0000259" key="4">
    <source>
        <dbReference type="Pfam" id="PF02036"/>
    </source>
</evidence>
<evidence type="ECO:0000256" key="3">
    <source>
        <dbReference type="ARBA" id="ARBA00023002"/>
    </source>
</evidence>
<gene>
    <name evidence="5" type="ORF">GMD78_06670</name>
</gene>